<name>A0ABW4LXR8_9HYPH</name>
<sequence>MHIRSTRFLFAGTALWLAASPAFALDGNDLVKKLTAGFNLQEGDIAVGSIDVNGSTVTLKGMSVGKAGATPDARVKLGDVTLNGVEEDDAGGYTIEKASFQDINLTEDKTTLTAKDMYLTGLYIPGDVNGDTIDSLLTYEEGHSGPMTVSVEGKQVLGIRETSFSMERTEDDSTLSFDGTIDGVSVDLTTIDDPKSKETIESLGLTKIDGNISMVGSWEIDSGTISMTEYAFDFANIGRLNIEASVSGYTMQFLKSLRETTKAMEQTENKEAAQQAAGLAMLGLLQQLSFNSAKISFDDDGITKRSLNYAGKTQGVSGEQMAMMLKGMAPLMMAQLNMPALQNSVSAAINTFLNNPRNFTIAAEPKAPVPLPMIIGAAQAAPNTLPDMLGVSVAANR</sequence>
<comment type="caution">
    <text evidence="2">The sequence shown here is derived from an EMBL/GenBank/DDBJ whole genome shotgun (WGS) entry which is preliminary data.</text>
</comment>
<gene>
    <name evidence="2" type="ORF">ACFSE1_00560</name>
</gene>
<dbReference type="RefSeq" id="WP_377396522.1">
    <property type="nucleotide sequence ID" value="NZ_JBHUEQ010000003.1"/>
</dbReference>
<organism evidence="2 3">
    <name type="scientific">Rhizobium helianthi</name>
    <dbReference type="NCBI Taxonomy" id="1132695"/>
    <lineage>
        <taxon>Bacteria</taxon>
        <taxon>Pseudomonadati</taxon>
        <taxon>Pseudomonadota</taxon>
        <taxon>Alphaproteobacteria</taxon>
        <taxon>Hyphomicrobiales</taxon>
        <taxon>Rhizobiaceae</taxon>
        <taxon>Rhizobium/Agrobacterium group</taxon>
        <taxon>Rhizobium</taxon>
    </lineage>
</organism>
<feature type="signal peptide" evidence="1">
    <location>
        <begin position="1"/>
        <end position="24"/>
    </location>
</feature>
<keyword evidence="1" id="KW-0732">Signal</keyword>
<keyword evidence="3" id="KW-1185">Reference proteome</keyword>
<evidence type="ECO:0000313" key="3">
    <source>
        <dbReference type="Proteomes" id="UP001597322"/>
    </source>
</evidence>
<evidence type="ECO:0000313" key="2">
    <source>
        <dbReference type="EMBL" id="MFD1743945.1"/>
    </source>
</evidence>
<evidence type="ECO:0008006" key="4">
    <source>
        <dbReference type="Google" id="ProtNLM"/>
    </source>
</evidence>
<evidence type="ECO:0000256" key="1">
    <source>
        <dbReference type="SAM" id="SignalP"/>
    </source>
</evidence>
<reference evidence="3" key="1">
    <citation type="journal article" date="2019" name="Int. J. Syst. Evol. Microbiol.">
        <title>The Global Catalogue of Microorganisms (GCM) 10K type strain sequencing project: providing services to taxonomists for standard genome sequencing and annotation.</title>
        <authorList>
            <consortium name="The Broad Institute Genomics Platform"/>
            <consortium name="The Broad Institute Genome Sequencing Center for Infectious Disease"/>
            <person name="Wu L."/>
            <person name="Ma J."/>
        </authorList>
    </citation>
    <scope>NUCLEOTIDE SEQUENCE [LARGE SCALE GENOMIC DNA]</scope>
    <source>
        <strain evidence="3">CG52</strain>
    </source>
</reference>
<accession>A0ABW4LXR8</accession>
<feature type="chain" id="PRO_5047187366" description="DUF945 domain-containing protein" evidence="1">
    <location>
        <begin position="25"/>
        <end position="397"/>
    </location>
</feature>
<dbReference type="Proteomes" id="UP001597322">
    <property type="component" value="Unassembled WGS sequence"/>
</dbReference>
<protein>
    <recommendedName>
        <fullName evidence="4">DUF945 domain-containing protein</fullName>
    </recommendedName>
</protein>
<proteinExistence type="predicted"/>
<dbReference type="EMBL" id="JBHUEQ010000003">
    <property type="protein sequence ID" value="MFD1743945.1"/>
    <property type="molecule type" value="Genomic_DNA"/>
</dbReference>